<dbReference type="EMBL" id="BMPQ01000035">
    <property type="protein sequence ID" value="GGL07807.1"/>
    <property type="molecule type" value="Genomic_DNA"/>
</dbReference>
<organism evidence="1 2">
    <name type="scientific">Streptomyces flaveus</name>
    <dbReference type="NCBI Taxonomy" id="66370"/>
    <lineage>
        <taxon>Bacteria</taxon>
        <taxon>Bacillati</taxon>
        <taxon>Actinomycetota</taxon>
        <taxon>Actinomycetes</taxon>
        <taxon>Kitasatosporales</taxon>
        <taxon>Streptomycetaceae</taxon>
        <taxon>Streptomyces</taxon>
        <taxon>Streptomyces aurantiacus group</taxon>
    </lineage>
</organism>
<name>A0A917RIM3_9ACTN</name>
<reference evidence="1" key="2">
    <citation type="submission" date="2020-09" db="EMBL/GenBank/DDBJ databases">
        <authorList>
            <person name="Sun Q."/>
            <person name="Ohkuma M."/>
        </authorList>
    </citation>
    <scope>NUCLEOTIDE SEQUENCE</scope>
    <source>
        <strain evidence="1">JCM 3035</strain>
    </source>
</reference>
<evidence type="ECO:0008006" key="3">
    <source>
        <dbReference type="Google" id="ProtNLM"/>
    </source>
</evidence>
<reference evidence="1" key="1">
    <citation type="journal article" date="2014" name="Int. J. Syst. Evol. Microbiol.">
        <title>Complete genome sequence of Corynebacterium casei LMG S-19264T (=DSM 44701T), isolated from a smear-ripened cheese.</title>
        <authorList>
            <consortium name="US DOE Joint Genome Institute (JGI-PGF)"/>
            <person name="Walter F."/>
            <person name="Albersmeier A."/>
            <person name="Kalinowski J."/>
            <person name="Ruckert C."/>
        </authorList>
    </citation>
    <scope>NUCLEOTIDE SEQUENCE</scope>
    <source>
        <strain evidence="1">JCM 3035</strain>
    </source>
</reference>
<proteinExistence type="predicted"/>
<dbReference type="AlphaFoldDB" id="A0A917RIM3"/>
<accession>A0A917RIM3</accession>
<protein>
    <recommendedName>
        <fullName evidence="3">Nucleotidyltransferase</fullName>
    </recommendedName>
</protein>
<evidence type="ECO:0000313" key="2">
    <source>
        <dbReference type="Proteomes" id="UP000637788"/>
    </source>
</evidence>
<dbReference type="Proteomes" id="UP000637788">
    <property type="component" value="Unassembled WGS sequence"/>
</dbReference>
<sequence>MDRPGAVIAVENHSAAYEAGRHSDSMSGRGLNQDGTIAREGALSCVPEAFAAVVDASRAQITEMFGSTRLHSAYLYGSIPRGAAVPGVSDLDLLLALRDEPTEADRADAKTIEAALDRSCAQINGVGILLSGVRALLSELERHDGGFFVACLCTPLLGNDLAEQLPRYRPTSLLARETNGDLPLVLPRWRARAAEAATDADRKTLSRVVGRRIVRTGFTLIMPRWGGWTSDLSESAELFGHYYPDRVEQMRVAAATGRTPSANPAVLSMLIDHLGPWLAAEYTTVHGEKAPRP</sequence>
<gene>
    <name evidence="1" type="ORF">GCM10010094_80610</name>
</gene>
<keyword evidence="2" id="KW-1185">Reference proteome</keyword>
<dbReference type="InterPro" id="IPR043519">
    <property type="entry name" value="NT_sf"/>
</dbReference>
<evidence type="ECO:0000313" key="1">
    <source>
        <dbReference type="EMBL" id="GGL07807.1"/>
    </source>
</evidence>
<dbReference type="SUPFAM" id="SSF81301">
    <property type="entry name" value="Nucleotidyltransferase"/>
    <property type="match status" value="1"/>
</dbReference>
<comment type="caution">
    <text evidence="1">The sequence shown here is derived from an EMBL/GenBank/DDBJ whole genome shotgun (WGS) entry which is preliminary data.</text>
</comment>